<evidence type="ECO:0000313" key="5">
    <source>
        <dbReference type="EMBL" id="EFF78249.1"/>
    </source>
</evidence>
<dbReference type="InterPro" id="IPR037171">
    <property type="entry name" value="NagB/RpiA_transferase-like"/>
</dbReference>
<keyword evidence="4" id="KW-0479">Metal-binding</keyword>
<dbReference type="PANTHER" id="PTHR23407:SF1">
    <property type="entry name" value="5-FORMYLTETRAHYDROFOLATE CYCLO-LIGASE"/>
    <property type="match status" value="1"/>
</dbReference>
<evidence type="ECO:0000256" key="3">
    <source>
        <dbReference type="ARBA" id="ARBA00022840"/>
    </source>
</evidence>
<dbReference type="GO" id="GO:0005524">
    <property type="term" value="F:ATP binding"/>
    <property type="evidence" value="ECO:0007669"/>
    <property type="project" value="UniProtKB-KW"/>
</dbReference>
<comment type="similarity">
    <text evidence="1 4">Belongs to the 5-formyltetrahydrofolate cyclo-ligase family.</text>
</comment>
<dbReference type="SUPFAM" id="SSF100950">
    <property type="entry name" value="NagB/RpiA/CoA transferase-like"/>
    <property type="match status" value="1"/>
</dbReference>
<keyword evidence="5" id="KW-0436">Ligase</keyword>
<keyword evidence="4" id="KW-0460">Magnesium</keyword>
<dbReference type="PANTHER" id="PTHR23407">
    <property type="entry name" value="ATPASE INHIBITOR/5-FORMYLTETRAHYDROFOLATE CYCLO-LIGASE"/>
    <property type="match status" value="1"/>
</dbReference>
<reference evidence="6" key="1">
    <citation type="submission" date="2010-03" db="EMBL/GenBank/DDBJ databases">
        <title>Complete sequence of Mobiluncus curtisii ATCC 43063.</title>
        <authorList>
            <person name="Muzny D."/>
            <person name="Qin X."/>
            <person name="Deng J."/>
            <person name="Jiang H."/>
            <person name="Liu Y."/>
            <person name="Qu J."/>
            <person name="Song X.-Z."/>
            <person name="Zhang L."/>
            <person name="Thornton R."/>
            <person name="Coyle M."/>
            <person name="Francisco L."/>
            <person name="Jackson L."/>
            <person name="Javaid M."/>
            <person name="Korchina V."/>
            <person name="Kovar C."/>
            <person name="Mata R."/>
            <person name="Mathew T."/>
            <person name="Ngo R."/>
            <person name="Nguyen L."/>
            <person name="Nguyen N."/>
            <person name="Okwuonu G."/>
            <person name="Ongeri F."/>
            <person name="Pham C."/>
            <person name="Simmons D."/>
            <person name="Wilczek-Boney K."/>
            <person name="Hale W."/>
            <person name="Jakkamsetti A."/>
            <person name="Pham P."/>
            <person name="Ruth R."/>
            <person name="San Lucas F."/>
            <person name="Warren J."/>
            <person name="Zhang J."/>
            <person name="Zhao Z."/>
            <person name="Zhou C."/>
            <person name="Zhu D."/>
            <person name="Lee S."/>
            <person name="Bess C."/>
            <person name="Blankenburg K."/>
            <person name="Forbes L."/>
            <person name="Fu Q."/>
            <person name="Gubbala S."/>
            <person name="Hirani K."/>
            <person name="Jayaseelan J.C."/>
            <person name="Lara F."/>
            <person name="Munidasa M."/>
            <person name="Palculict T."/>
            <person name="Patil S."/>
            <person name="Pu L.-L."/>
            <person name="Saada N."/>
            <person name="Tang L."/>
            <person name="Weissenberger G."/>
            <person name="Zhu Y."/>
            <person name="Hemphill L."/>
            <person name="Shang Y."/>
            <person name="Youmans B."/>
            <person name="Ayvaz T."/>
            <person name="Ross M."/>
            <person name="Santibanez J."/>
            <person name="Aqrawi P."/>
            <person name="Gross S."/>
            <person name="Joshi V."/>
            <person name="Fowler G."/>
            <person name="Nazareth L."/>
            <person name="Reid J."/>
            <person name="Worley K."/>
            <person name="Petrosino J."/>
            <person name="Highlander S."/>
            <person name="Gibbs R."/>
            <person name="Gibbs R."/>
        </authorList>
    </citation>
    <scope>NUCLEOTIDE SEQUENCE [LARGE SCALE GENOMIC DNA]</scope>
    <source>
        <strain evidence="6">ATCC 43553</strain>
    </source>
</reference>
<dbReference type="EC" id="6.3.3.2" evidence="4"/>
<sequence length="242" mass="26743">MPDFSTFAFIVHPHYSHCMTTQNTPKDTAVQHRMRLRKLRAEMPEDQRSRGALLMRARLFTWLNVARDEAVRAGRAAPATVAAFWPMDDEPDLRPLLSQWVENGIGVALPVVRERNAPLAFLPWTPEAELRAGPYGIQEPVAGPDVLPDVVLVPTLGYTEQGDRLGYGGGYYDRTLAALRERGHPFITIGIAWSCGELDTDYQAASHDVSLDAVLTQDGWVPQAPLSQGGPGGTTLHTFRMN</sequence>
<comment type="caution">
    <text evidence="5">The sequence shown here is derived from an EMBL/GenBank/DDBJ whole genome shotgun (WGS) entry which is preliminary data.</text>
</comment>
<keyword evidence="2 4" id="KW-0547">Nucleotide-binding</keyword>
<name>D4X4S7_9BURK</name>
<dbReference type="Gene3D" id="3.40.50.10420">
    <property type="entry name" value="NagB/RpiA/CoA transferase-like"/>
    <property type="match status" value="1"/>
</dbReference>
<dbReference type="Proteomes" id="UP000004510">
    <property type="component" value="Unassembled WGS sequence"/>
</dbReference>
<dbReference type="GO" id="GO:0009396">
    <property type="term" value="P:folic acid-containing compound biosynthetic process"/>
    <property type="evidence" value="ECO:0007669"/>
    <property type="project" value="TreeGrafter"/>
</dbReference>
<evidence type="ECO:0000256" key="1">
    <source>
        <dbReference type="ARBA" id="ARBA00010638"/>
    </source>
</evidence>
<dbReference type="AlphaFoldDB" id="D4X4S7"/>
<dbReference type="GO" id="GO:0030272">
    <property type="term" value="F:5-formyltetrahydrofolate cyclo-ligase activity"/>
    <property type="evidence" value="ECO:0007669"/>
    <property type="project" value="UniProtKB-EC"/>
</dbReference>
<gene>
    <name evidence="5" type="primary">fthC</name>
    <name evidence="5" type="ORF">HMPREF0004_0474</name>
</gene>
<evidence type="ECO:0000256" key="4">
    <source>
        <dbReference type="RuleBase" id="RU361279"/>
    </source>
</evidence>
<dbReference type="EMBL" id="ADMS01000013">
    <property type="protein sequence ID" value="EFF78249.1"/>
    <property type="molecule type" value="Genomic_DNA"/>
</dbReference>
<dbReference type="NCBIfam" id="TIGR02727">
    <property type="entry name" value="MTHFS_bact"/>
    <property type="match status" value="1"/>
</dbReference>
<keyword evidence="3 4" id="KW-0067">ATP-binding</keyword>
<accession>D4X4S7</accession>
<evidence type="ECO:0000313" key="6">
    <source>
        <dbReference type="Proteomes" id="UP000004510"/>
    </source>
</evidence>
<dbReference type="GO" id="GO:0035999">
    <property type="term" value="P:tetrahydrofolate interconversion"/>
    <property type="evidence" value="ECO:0007669"/>
    <property type="project" value="TreeGrafter"/>
</dbReference>
<dbReference type="GO" id="GO:0046872">
    <property type="term" value="F:metal ion binding"/>
    <property type="evidence" value="ECO:0007669"/>
    <property type="project" value="UniProtKB-KW"/>
</dbReference>
<dbReference type="InterPro" id="IPR002698">
    <property type="entry name" value="FTHF_cligase"/>
</dbReference>
<dbReference type="Pfam" id="PF01812">
    <property type="entry name" value="5-FTHF_cyc-lig"/>
    <property type="match status" value="1"/>
</dbReference>
<comment type="catalytic activity">
    <reaction evidence="4">
        <text>(6S)-5-formyl-5,6,7,8-tetrahydrofolate + ATP = (6R)-5,10-methenyltetrahydrofolate + ADP + phosphate</text>
        <dbReference type="Rhea" id="RHEA:10488"/>
        <dbReference type="ChEBI" id="CHEBI:30616"/>
        <dbReference type="ChEBI" id="CHEBI:43474"/>
        <dbReference type="ChEBI" id="CHEBI:57455"/>
        <dbReference type="ChEBI" id="CHEBI:57457"/>
        <dbReference type="ChEBI" id="CHEBI:456216"/>
        <dbReference type="EC" id="6.3.3.2"/>
    </reaction>
</comment>
<dbReference type="HOGENOM" id="CLU_066245_0_1_4"/>
<dbReference type="InterPro" id="IPR024185">
    <property type="entry name" value="FTHF_cligase-like_sf"/>
</dbReference>
<proteinExistence type="inferred from homology"/>
<organism evidence="5 6">
    <name type="scientific">Achromobacter piechaudii ATCC 43553</name>
    <dbReference type="NCBI Taxonomy" id="742159"/>
    <lineage>
        <taxon>Bacteria</taxon>
        <taxon>Pseudomonadati</taxon>
        <taxon>Pseudomonadota</taxon>
        <taxon>Betaproteobacteria</taxon>
        <taxon>Burkholderiales</taxon>
        <taxon>Alcaligenaceae</taxon>
        <taxon>Achromobacter</taxon>
    </lineage>
</organism>
<evidence type="ECO:0000256" key="2">
    <source>
        <dbReference type="ARBA" id="ARBA00022741"/>
    </source>
</evidence>
<dbReference type="eggNOG" id="COG0212">
    <property type="taxonomic scope" value="Bacteria"/>
</dbReference>
<dbReference type="PATRIC" id="fig|742159.3.peg.1022"/>
<protein>
    <recommendedName>
        <fullName evidence="4">5-formyltetrahydrofolate cyclo-ligase</fullName>
        <ecNumber evidence="4">6.3.3.2</ecNumber>
    </recommendedName>
</protein>
<comment type="cofactor">
    <cofactor evidence="4">
        <name>Mg(2+)</name>
        <dbReference type="ChEBI" id="CHEBI:18420"/>
    </cofactor>
</comment>